<proteinExistence type="predicted"/>
<sequence length="42" mass="4639">MKRRPVRSPDETPLRESVVEIDAQETPGSEVCGPAAWTSSIR</sequence>
<name>A0AAC9HTT5_9PSEU</name>
<dbReference type="EMBL" id="CP014859">
    <property type="protein sequence ID" value="AOS65214.1"/>
    <property type="molecule type" value="Genomic_DNA"/>
</dbReference>
<dbReference type="KEGG" id="ahm:TL08_22160"/>
<evidence type="ECO:0000313" key="1">
    <source>
        <dbReference type="EMBL" id="AOS65214.1"/>
    </source>
</evidence>
<gene>
    <name evidence="1" type="ORF">TL08_22160</name>
</gene>
<dbReference type="AlphaFoldDB" id="A0AAC9HTT5"/>
<reference evidence="2" key="1">
    <citation type="submission" date="2016-03" db="EMBL/GenBank/DDBJ databases">
        <title>Complete genome sequence of the type strain Actinoalloteichus hymeniacidonis DSM 45092.</title>
        <authorList>
            <person name="Schaffert L."/>
            <person name="Albersmeier A."/>
            <person name="Winkler A."/>
            <person name="Kalinowski J."/>
            <person name="Zotchev S."/>
            <person name="Ruckert C."/>
        </authorList>
    </citation>
    <scope>NUCLEOTIDE SEQUENCE [LARGE SCALE GENOMIC DNA]</scope>
    <source>
        <strain evidence="2">HPA177(T) (DSM 45092(T))</strain>
    </source>
</reference>
<protein>
    <submittedName>
        <fullName evidence="1">Uncharacterized protein</fullName>
    </submittedName>
</protein>
<accession>A0AAC9HTT5</accession>
<evidence type="ECO:0000313" key="2">
    <source>
        <dbReference type="Proteomes" id="UP000095210"/>
    </source>
</evidence>
<keyword evidence="2" id="KW-1185">Reference proteome</keyword>
<dbReference type="Proteomes" id="UP000095210">
    <property type="component" value="Chromosome"/>
</dbReference>
<organism evidence="1 2">
    <name type="scientific">Actinoalloteichus hymeniacidonis</name>
    <dbReference type="NCBI Taxonomy" id="340345"/>
    <lineage>
        <taxon>Bacteria</taxon>
        <taxon>Bacillati</taxon>
        <taxon>Actinomycetota</taxon>
        <taxon>Actinomycetes</taxon>
        <taxon>Pseudonocardiales</taxon>
        <taxon>Pseudonocardiaceae</taxon>
        <taxon>Actinoalloteichus</taxon>
    </lineage>
</organism>